<feature type="compositionally biased region" description="Pro residues" evidence="1">
    <location>
        <begin position="1"/>
        <end position="16"/>
    </location>
</feature>
<dbReference type="PANTHER" id="PTHR34444:SF1">
    <property type="entry name" value="CILIA- AND FLAGELLA-ASSOCIATED PROTEIN 90"/>
    <property type="match status" value="1"/>
</dbReference>
<dbReference type="Pfam" id="PF15074">
    <property type="entry name" value="CFAP90"/>
    <property type="match status" value="1"/>
</dbReference>
<dbReference type="Proteomes" id="UP000016665">
    <property type="component" value="Chromosome 2"/>
</dbReference>
<keyword evidence="3" id="KW-1185">Reference proteome</keyword>
<name>A0A803VUH8_FICAL</name>
<dbReference type="OMA" id="RKNGIAC"/>
<reference evidence="2" key="2">
    <citation type="submission" date="2025-08" db="UniProtKB">
        <authorList>
            <consortium name="Ensembl"/>
        </authorList>
    </citation>
    <scope>IDENTIFICATION</scope>
</reference>
<dbReference type="GeneTree" id="ENSGT00390000015121"/>
<gene>
    <name evidence="2" type="primary">CFAP90</name>
</gene>
<evidence type="ECO:0000313" key="2">
    <source>
        <dbReference type="Ensembl" id="ENSFALP00000026384.1"/>
    </source>
</evidence>
<feature type="region of interest" description="Disordered" evidence="1">
    <location>
        <begin position="1"/>
        <end position="39"/>
    </location>
</feature>
<dbReference type="InterPro" id="IPR027901">
    <property type="entry name" value="CFAP90"/>
</dbReference>
<proteinExistence type="predicted"/>
<evidence type="ECO:0000313" key="3">
    <source>
        <dbReference type="Proteomes" id="UP000016665"/>
    </source>
</evidence>
<dbReference type="AlphaFoldDB" id="A0A803VUH8"/>
<protein>
    <submittedName>
        <fullName evidence="2">Uncharacterized protein</fullName>
    </submittedName>
</protein>
<evidence type="ECO:0000256" key="1">
    <source>
        <dbReference type="SAM" id="MobiDB-lite"/>
    </source>
</evidence>
<sequence length="154" mass="16460">MAGPGPGPAGPGPGPGPGGTGTRLAQQALDNPPGRRRPALASFSAFSFVPPRREGPPELSYFSRAPKTGDSFTYDAVFNTPEGYDQYLPRCDRKHAKGHGLKIHEEEMARAVPVRTSAEYGKRADKTLDPATREHVKVCSLHAAIYGEGSRPAH</sequence>
<reference evidence="2 3" key="1">
    <citation type="journal article" date="2012" name="Nature">
        <title>The genomic landscape of species divergence in Ficedula flycatchers.</title>
        <authorList>
            <person name="Ellegren H."/>
            <person name="Smeds L."/>
            <person name="Burri R."/>
            <person name="Olason P.I."/>
            <person name="Backstrom N."/>
            <person name="Kawakami T."/>
            <person name="Kunstner A."/>
            <person name="Makinen H."/>
            <person name="Nadachowska-Brzyska K."/>
            <person name="Qvarnstrom A."/>
            <person name="Uebbing S."/>
            <person name="Wolf J.B."/>
        </authorList>
    </citation>
    <scope>NUCLEOTIDE SEQUENCE [LARGE SCALE GENOMIC DNA]</scope>
</reference>
<reference evidence="2" key="3">
    <citation type="submission" date="2025-09" db="UniProtKB">
        <authorList>
            <consortium name="Ensembl"/>
        </authorList>
    </citation>
    <scope>IDENTIFICATION</scope>
</reference>
<accession>A0A803VUH8</accession>
<dbReference type="Ensembl" id="ENSFALT00000030789.1">
    <property type="protein sequence ID" value="ENSFALP00000026384.1"/>
    <property type="gene ID" value="ENSFALG00000028162.1"/>
</dbReference>
<dbReference type="PANTHER" id="PTHR34444">
    <property type="entry name" value="LOC361192"/>
    <property type="match status" value="1"/>
</dbReference>
<organism evidence="2 3">
    <name type="scientific">Ficedula albicollis</name>
    <name type="common">Collared flycatcher</name>
    <name type="synonym">Muscicapa albicollis</name>
    <dbReference type="NCBI Taxonomy" id="59894"/>
    <lineage>
        <taxon>Eukaryota</taxon>
        <taxon>Metazoa</taxon>
        <taxon>Chordata</taxon>
        <taxon>Craniata</taxon>
        <taxon>Vertebrata</taxon>
        <taxon>Euteleostomi</taxon>
        <taxon>Archelosauria</taxon>
        <taxon>Archosauria</taxon>
        <taxon>Dinosauria</taxon>
        <taxon>Saurischia</taxon>
        <taxon>Theropoda</taxon>
        <taxon>Coelurosauria</taxon>
        <taxon>Aves</taxon>
        <taxon>Neognathae</taxon>
        <taxon>Neoaves</taxon>
        <taxon>Telluraves</taxon>
        <taxon>Australaves</taxon>
        <taxon>Passeriformes</taxon>
        <taxon>Muscicapidae</taxon>
        <taxon>Ficedula</taxon>
    </lineage>
</organism>